<keyword evidence="3" id="KW-1185">Reference proteome</keyword>
<name>G7YY99_CLOSI</name>
<evidence type="ECO:0000313" key="2">
    <source>
        <dbReference type="EMBL" id="GAA57928.1"/>
    </source>
</evidence>
<proteinExistence type="predicted"/>
<reference evidence="2" key="1">
    <citation type="journal article" date="2011" name="Genome Biol.">
        <title>The draft genome of the carcinogenic human liver fluke Clonorchis sinensis.</title>
        <authorList>
            <person name="Wang X."/>
            <person name="Chen W."/>
            <person name="Huang Y."/>
            <person name="Sun J."/>
            <person name="Men J."/>
            <person name="Liu H."/>
            <person name="Luo F."/>
            <person name="Guo L."/>
            <person name="Lv X."/>
            <person name="Deng C."/>
            <person name="Zhou C."/>
            <person name="Fan Y."/>
            <person name="Li X."/>
            <person name="Huang L."/>
            <person name="Hu Y."/>
            <person name="Liang C."/>
            <person name="Hu X."/>
            <person name="Xu J."/>
            <person name="Yu X."/>
        </authorList>
    </citation>
    <scope>NUCLEOTIDE SEQUENCE [LARGE SCALE GENOMIC DNA]</scope>
    <source>
        <strain evidence="2">Henan</strain>
    </source>
</reference>
<dbReference type="Proteomes" id="UP000008909">
    <property type="component" value="Unassembled WGS sequence"/>
</dbReference>
<dbReference type="EMBL" id="DF145191">
    <property type="protein sequence ID" value="GAA57928.1"/>
    <property type="molecule type" value="Genomic_DNA"/>
</dbReference>
<feature type="compositionally biased region" description="Polar residues" evidence="1">
    <location>
        <begin position="63"/>
        <end position="73"/>
    </location>
</feature>
<feature type="region of interest" description="Disordered" evidence="1">
    <location>
        <begin position="39"/>
        <end position="80"/>
    </location>
</feature>
<dbReference type="AlphaFoldDB" id="G7YY99"/>
<feature type="non-terminal residue" evidence="2">
    <location>
        <position position="1"/>
    </location>
</feature>
<protein>
    <submittedName>
        <fullName evidence="2">Uncharacterized protein</fullName>
    </submittedName>
</protein>
<evidence type="ECO:0000313" key="3">
    <source>
        <dbReference type="Proteomes" id="UP000008909"/>
    </source>
</evidence>
<reference key="2">
    <citation type="submission" date="2011-10" db="EMBL/GenBank/DDBJ databases">
        <title>The genome and transcriptome sequence of Clonorchis sinensis provide insights into the carcinogenic liver fluke.</title>
        <authorList>
            <person name="Wang X."/>
            <person name="Huang Y."/>
            <person name="Chen W."/>
            <person name="Liu H."/>
            <person name="Guo L."/>
            <person name="Chen Y."/>
            <person name="Luo F."/>
            <person name="Zhou W."/>
            <person name="Sun J."/>
            <person name="Mao Q."/>
            <person name="Liang P."/>
            <person name="Zhou C."/>
            <person name="Tian Y."/>
            <person name="Men J."/>
            <person name="Lv X."/>
            <person name="Huang L."/>
            <person name="Zhou J."/>
            <person name="Hu Y."/>
            <person name="Li R."/>
            <person name="Zhang F."/>
            <person name="Lei H."/>
            <person name="Li X."/>
            <person name="Hu X."/>
            <person name="Liang C."/>
            <person name="Xu J."/>
            <person name="Wu Z."/>
            <person name="Yu X."/>
        </authorList>
    </citation>
    <scope>NUCLEOTIDE SEQUENCE</scope>
    <source>
        <strain>Henan</strain>
    </source>
</reference>
<sequence length="124" mass="13724">EQVAQLKERLAAIQDTCMAEPSQTVAKTSEHDVDEHLAARSRKKITGPVTSTSQGAAPRRVLPTTTSKRTTPVQPVKGGRSPRVSVNLIFYLKLGCRRIFSNLMSSALRIYMYRDIPNIVATEI</sequence>
<accession>G7YY99</accession>
<gene>
    <name evidence="2" type="ORF">CLF_113362</name>
</gene>
<organism evidence="2 3">
    <name type="scientific">Clonorchis sinensis</name>
    <name type="common">Chinese liver fluke</name>
    <dbReference type="NCBI Taxonomy" id="79923"/>
    <lineage>
        <taxon>Eukaryota</taxon>
        <taxon>Metazoa</taxon>
        <taxon>Spiralia</taxon>
        <taxon>Lophotrochozoa</taxon>
        <taxon>Platyhelminthes</taxon>
        <taxon>Trematoda</taxon>
        <taxon>Digenea</taxon>
        <taxon>Opisthorchiida</taxon>
        <taxon>Opisthorchiata</taxon>
        <taxon>Opisthorchiidae</taxon>
        <taxon>Clonorchis</taxon>
    </lineage>
</organism>
<evidence type="ECO:0000256" key="1">
    <source>
        <dbReference type="SAM" id="MobiDB-lite"/>
    </source>
</evidence>